<keyword evidence="2" id="KW-0762">Sugar transport</keyword>
<dbReference type="CDD" id="cd00215">
    <property type="entry name" value="PTS_IIA_lac"/>
    <property type="match status" value="1"/>
</dbReference>
<evidence type="ECO:0000256" key="2">
    <source>
        <dbReference type="ARBA" id="ARBA00022597"/>
    </source>
</evidence>
<protein>
    <submittedName>
        <fullName evidence="8">PTS system, cellobiose-specific IIA component</fullName>
    </submittedName>
</protein>
<dbReference type="PIRSF" id="PIRSF000699">
    <property type="entry name" value="PTS_IILac_III"/>
    <property type="match status" value="1"/>
</dbReference>
<keyword evidence="9" id="KW-1185">Reference proteome</keyword>
<reference evidence="9" key="1">
    <citation type="submission" date="2017-09" db="EMBL/GenBank/DDBJ databases">
        <authorList>
            <person name="Varghese N."/>
            <person name="Submissions S."/>
        </authorList>
    </citation>
    <scope>NUCLEOTIDE SEQUENCE [LARGE SCALE GENOMIC DNA]</scope>
    <source>
        <strain evidence="9">MSL47</strain>
    </source>
</reference>
<name>A0A285H584_9FIRM</name>
<feature type="modified residue" description="Phosphohistidine; by HPr" evidence="7">
    <location>
        <position position="78"/>
    </location>
</feature>
<keyword evidence="6" id="KW-0460">Magnesium</keyword>
<dbReference type="GO" id="GO:0016740">
    <property type="term" value="F:transferase activity"/>
    <property type="evidence" value="ECO:0007669"/>
    <property type="project" value="UniProtKB-KW"/>
</dbReference>
<dbReference type="Gene3D" id="1.20.58.80">
    <property type="entry name" value="Phosphotransferase system, lactose/cellobiose-type IIA subunit"/>
    <property type="match status" value="1"/>
</dbReference>
<dbReference type="PROSITE" id="PS51095">
    <property type="entry name" value="PTS_EIIA_TYPE_3"/>
    <property type="match status" value="1"/>
</dbReference>
<evidence type="ECO:0000313" key="8">
    <source>
        <dbReference type="EMBL" id="SNY30875.1"/>
    </source>
</evidence>
<evidence type="ECO:0000256" key="3">
    <source>
        <dbReference type="ARBA" id="ARBA00022679"/>
    </source>
</evidence>
<accession>A0A285H584</accession>
<keyword evidence="4" id="KW-0598">Phosphotransferase system</keyword>
<keyword evidence="3" id="KW-0808">Transferase</keyword>
<sequence length="105" mass="11715">MENINLDKTAFQITLHGGNAKDLANDALVAAKKGDYEQAEQLLAEANKEFDLGHQVQSKAMQKDDSDNRIVPTLLLVHAKDHLMAAKTEIKLINELIDLHKKLDK</sequence>
<keyword evidence="1" id="KW-0813">Transport</keyword>
<comment type="cofactor">
    <cofactor evidence="6">
        <name>Mg(2+)</name>
        <dbReference type="ChEBI" id="CHEBI:18420"/>
    </cofactor>
    <text evidence="6">Binds 1 Mg(2+) ion per trimer.</text>
</comment>
<organism evidence="8 9">
    <name type="scientific">Orenia metallireducens</name>
    <dbReference type="NCBI Taxonomy" id="1413210"/>
    <lineage>
        <taxon>Bacteria</taxon>
        <taxon>Bacillati</taxon>
        <taxon>Bacillota</taxon>
        <taxon>Clostridia</taxon>
        <taxon>Halanaerobiales</taxon>
        <taxon>Halobacteroidaceae</taxon>
        <taxon>Orenia</taxon>
    </lineage>
</organism>
<dbReference type="GO" id="GO:0046872">
    <property type="term" value="F:metal ion binding"/>
    <property type="evidence" value="ECO:0007669"/>
    <property type="project" value="UniProtKB-KW"/>
</dbReference>
<evidence type="ECO:0000313" key="9">
    <source>
        <dbReference type="Proteomes" id="UP000219573"/>
    </source>
</evidence>
<dbReference type="Pfam" id="PF02255">
    <property type="entry name" value="PTS_IIA"/>
    <property type="match status" value="1"/>
</dbReference>
<dbReference type="SUPFAM" id="SSF46973">
    <property type="entry name" value="Enzyme IIa from lactose specific PTS, IIa-lac"/>
    <property type="match status" value="1"/>
</dbReference>
<dbReference type="OrthoDB" id="389577at2"/>
<feature type="binding site" evidence="6">
    <location>
        <position position="81"/>
    </location>
    <ligand>
        <name>Mg(2+)</name>
        <dbReference type="ChEBI" id="CHEBI:18420"/>
        <note>ligand shared between all trimeric partners</note>
    </ligand>
</feature>
<evidence type="ECO:0000256" key="4">
    <source>
        <dbReference type="ARBA" id="ARBA00022683"/>
    </source>
</evidence>
<evidence type="ECO:0000256" key="7">
    <source>
        <dbReference type="PROSITE-ProRule" id="PRU00418"/>
    </source>
</evidence>
<dbReference type="PANTHER" id="PTHR34382:SF7">
    <property type="entry name" value="PTS SYSTEM N,N'-DIACETYLCHITOBIOSE-SPECIFIC EIIA COMPONENT"/>
    <property type="match status" value="1"/>
</dbReference>
<dbReference type="EMBL" id="OBDZ01000014">
    <property type="protein sequence ID" value="SNY30875.1"/>
    <property type="molecule type" value="Genomic_DNA"/>
</dbReference>
<dbReference type="InterPro" id="IPR036542">
    <property type="entry name" value="PTS_IIA_lac/cel_sf"/>
</dbReference>
<evidence type="ECO:0000256" key="1">
    <source>
        <dbReference type="ARBA" id="ARBA00022448"/>
    </source>
</evidence>
<dbReference type="InterPro" id="IPR003188">
    <property type="entry name" value="PTS_IIA_lac/cel"/>
</dbReference>
<feature type="active site" description="Tele-phosphohistidine intermediate" evidence="5">
    <location>
        <position position="78"/>
    </location>
</feature>
<gene>
    <name evidence="8" type="ORF">SAMN06265827_11453</name>
</gene>
<dbReference type="PANTHER" id="PTHR34382">
    <property type="entry name" value="PTS SYSTEM N,N'-DIACETYLCHITOBIOSE-SPECIFIC EIIA COMPONENT"/>
    <property type="match status" value="1"/>
</dbReference>
<dbReference type="GO" id="GO:0009401">
    <property type="term" value="P:phosphoenolpyruvate-dependent sugar phosphotransferase system"/>
    <property type="evidence" value="ECO:0007669"/>
    <property type="project" value="UniProtKB-KW"/>
</dbReference>
<evidence type="ECO:0000256" key="6">
    <source>
        <dbReference type="PIRSR" id="PIRSR000699-2"/>
    </source>
</evidence>
<dbReference type="Proteomes" id="UP000219573">
    <property type="component" value="Unassembled WGS sequence"/>
</dbReference>
<dbReference type="AlphaFoldDB" id="A0A285H584"/>
<dbReference type="RefSeq" id="WP_097018051.1">
    <property type="nucleotide sequence ID" value="NZ_OBDZ01000014.1"/>
</dbReference>
<dbReference type="STRING" id="1413210.U472_13840"/>
<evidence type="ECO:0000256" key="5">
    <source>
        <dbReference type="PIRSR" id="PIRSR000699-1"/>
    </source>
</evidence>
<proteinExistence type="predicted"/>
<keyword evidence="6" id="KW-0479">Metal-binding</keyword>